<proteinExistence type="predicted"/>
<comment type="caution">
    <text evidence="3">The sequence shown here is derived from an EMBL/GenBank/DDBJ whole genome shotgun (WGS) entry which is preliminary data.</text>
</comment>
<organism evidence="3 4">
    <name type="scientific">Diploptera punctata</name>
    <name type="common">Pacific beetle cockroach</name>
    <dbReference type="NCBI Taxonomy" id="6984"/>
    <lineage>
        <taxon>Eukaryota</taxon>
        <taxon>Metazoa</taxon>
        <taxon>Ecdysozoa</taxon>
        <taxon>Arthropoda</taxon>
        <taxon>Hexapoda</taxon>
        <taxon>Insecta</taxon>
        <taxon>Pterygota</taxon>
        <taxon>Neoptera</taxon>
        <taxon>Polyneoptera</taxon>
        <taxon>Dictyoptera</taxon>
        <taxon>Blattodea</taxon>
        <taxon>Blaberoidea</taxon>
        <taxon>Blaberidae</taxon>
        <taxon>Diplopterinae</taxon>
        <taxon>Diploptera</taxon>
    </lineage>
</organism>
<keyword evidence="2" id="KW-0732">Signal</keyword>
<accession>A0AAD7ZSK6</accession>
<dbReference type="Proteomes" id="UP001233999">
    <property type="component" value="Unassembled WGS sequence"/>
</dbReference>
<protein>
    <submittedName>
        <fullName evidence="3">Uncharacterized protein</fullName>
    </submittedName>
</protein>
<evidence type="ECO:0000313" key="4">
    <source>
        <dbReference type="Proteomes" id="UP001233999"/>
    </source>
</evidence>
<evidence type="ECO:0000256" key="1">
    <source>
        <dbReference type="SAM" id="MobiDB-lite"/>
    </source>
</evidence>
<evidence type="ECO:0000256" key="2">
    <source>
        <dbReference type="SAM" id="SignalP"/>
    </source>
</evidence>
<feature type="chain" id="PRO_5042083765" evidence="2">
    <location>
        <begin position="27"/>
        <end position="105"/>
    </location>
</feature>
<gene>
    <name evidence="3" type="ORF">L9F63_020572</name>
</gene>
<feature type="non-terminal residue" evidence="3">
    <location>
        <position position="1"/>
    </location>
</feature>
<feature type="region of interest" description="Disordered" evidence="1">
    <location>
        <begin position="76"/>
        <end position="105"/>
    </location>
</feature>
<evidence type="ECO:0000313" key="3">
    <source>
        <dbReference type="EMBL" id="KAJ9585083.1"/>
    </source>
</evidence>
<reference evidence="3" key="2">
    <citation type="submission" date="2023-05" db="EMBL/GenBank/DDBJ databases">
        <authorList>
            <person name="Fouks B."/>
        </authorList>
    </citation>
    <scope>NUCLEOTIDE SEQUENCE</scope>
    <source>
        <strain evidence="3">Stay&amp;Tobe</strain>
        <tissue evidence="3">Testes</tissue>
    </source>
</reference>
<dbReference type="EMBL" id="JASPKZ010007309">
    <property type="protein sequence ID" value="KAJ9585083.1"/>
    <property type="molecule type" value="Genomic_DNA"/>
</dbReference>
<name>A0AAD7ZSK6_DIPPU</name>
<sequence>STPTFPSWDLCLILSCIVALRSSALCVPIVFKSSHIPNDVEMEDEVQELGPLEAWEEVFNKFDNYIKDQNFKAGTKLRKDRGGHGHEPSTNTVAPTKTTSSSNKN</sequence>
<keyword evidence="4" id="KW-1185">Reference proteome</keyword>
<reference evidence="3" key="1">
    <citation type="journal article" date="2023" name="IScience">
        <title>Live-bearing cockroach genome reveals convergent evolutionary mechanisms linked to viviparity in insects and beyond.</title>
        <authorList>
            <person name="Fouks B."/>
            <person name="Harrison M.C."/>
            <person name="Mikhailova A.A."/>
            <person name="Marchal E."/>
            <person name="English S."/>
            <person name="Carruthers M."/>
            <person name="Jennings E.C."/>
            <person name="Chiamaka E.L."/>
            <person name="Frigard R.A."/>
            <person name="Pippel M."/>
            <person name="Attardo G.M."/>
            <person name="Benoit J.B."/>
            <person name="Bornberg-Bauer E."/>
            <person name="Tobe S.S."/>
        </authorList>
    </citation>
    <scope>NUCLEOTIDE SEQUENCE</scope>
    <source>
        <strain evidence="3">Stay&amp;Tobe</strain>
    </source>
</reference>
<feature type="non-terminal residue" evidence="3">
    <location>
        <position position="105"/>
    </location>
</feature>
<feature type="compositionally biased region" description="Polar residues" evidence="1">
    <location>
        <begin position="88"/>
        <end position="105"/>
    </location>
</feature>
<feature type="signal peptide" evidence="2">
    <location>
        <begin position="1"/>
        <end position="26"/>
    </location>
</feature>
<dbReference type="AlphaFoldDB" id="A0AAD7ZSK6"/>